<evidence type="ECO:0000256" key="1">
    <source>
        <dbReference type="SAM" id="MobiDB-lite"/>
    </source>
</evidence>
<dbReference type="Proteomes" id="UP000235145">
    <property type="component" value="Unassembled WGS sequence"/>
</dbReference>
<accession>A0A9R1UH56</accession>
<dbReference type="AlphaFoldDB" id="A0A9R1UH56"/>
<feature type="region of interest" description="Disordered" evidence="1">
    <location>
        <begin position="243"/>
        <end position="263"/>
    </location>
</feature>
<name>A0A9R1UH56_LACSA</name>
<evidence type="ECO:0000313" key="3">
    <source>
        <dbReference type="Proteomes" id="UP000235145"/>
    </source>
</evidence>
<protein>
    <submittedName>
        <fullName evidence="2">Uncharacterized protein</fullName>
    </submittedName>
</protein>
<gene>
    <name evidence="2" type="ORF">LSAT_V11C900456530</name>
</gene>
<proteinExistence type="predicted"/>
<sequence>MVQPLVETKSVSQRLDHHDKQIARIHEDIQEIRTSMASERVEEVAFREVLLDWMKQQDPEFFSYISIVSDPTGTLPKSVVDDASRDSSGIVSGFQSHPTSRVVQVASLGLPSVASSMILDEIDRESNEISPPDGDEVLLGVYESESESKTTPQTLPPNLTSCLPSPLPLTTMEEEKYGKPMGLISNQGEMKEKFTIQSTLNLNGKYLNTWIVGMEQPGDYEKYFTEIKFGIEKKEAAKKVMIPISRPPPPSPLPPPSPPPPPLLSRIDKKYGGTMMESKRSSWEKTTPFNNRLEWGYLGYPSNGLKNYNWAAIDSWGSQLLNRKIDWVLTRKQNINPLVNKATDQRFVNWNENNHIYPNQLPSPSPTPTMAYVFQWDRRVRSSSRTEWKERKKKDPSFHGGSLVGLSHKCHKCKEDCNHYAWDANQVPIDQLSKNVFVGQCQIFELFGVVANSQSGQSDNQLVFVIDLCVELIIQLGCCSIEVKSLVSKYGNTDLILGMEWLTSFGKVIHNWDTEVSLCSSQMQELPSRYMAELITKNLVWEVICHLLDLLHWCSNWITWTKHGTNSTFNQSTEKFTYEIGYNRNTSMVVQHVENSVWVQARREEWHSHDDGLRPLTVDQWIIPWIGSTIANTKRAEMSTIHMFKHYLDQLHLWLIRWKGGTVGDNTLADGWAISCQSLQASLEDKTFFEGGSNDTDSEWLGLDINKLGILHVHSRKGRRAKMESG</sequence>
<organism evidence="2 3">
    <name type="scientific">Lactuca sativa</name>
    <name type="common">Garden lettuce</name>
    <dbReference type="NCBI Taxonomy" id="4236"/>
    <lineage>
        <taxon>Eukaryota</taxon>
        <taxon>Viridiplantae</taxon>
        <taxon>Streptophyta</taxon>
        <taxon>Embryophyta</taxon>
        <taxon>Tracheophyta</taxon>
        <taxon>Spermatophyta</taxon>
        <taxon>Magnoliopsida</taxon>
        <taxon>eudicotyledons</taxon>
        <taxon>Gunneridae</taxon>
        <taxon>Pentapetalae</taxon>
        <taxon>asterids</taxon>
        <taxon>campanulids</taxon>
        <taxon>Asterales</taxon>
        <taxon>Asteraceae</taxon>
        <taxon>Cichorioideae</taxon>
        <taxon>Cichorieae</taxon>
        <taxon>Lactucinae</taxon>
        <taxon>Lactuca</taxon>
    </lineage>
</organism>
<reference evidence="2 3" key="1">
    <citation type="journal article" date="2017" name="Nat. Commun.">
        <title>Genome assembly with in vitro proximity ligation data and whole-genome triplication in lettuce.</title>
        <authorList>
            <person name="Reyes-Chin-Wo S."/>
            <person name="Wang Z."/>
            <person name="Yang X."/>
            <person name="Kozik A."/>
            <person name="Arikit S."/>
            <person name="Song C."/>
            <person name="Xia L."/>
            <person name="Froenicke L."/>
            <person name="Lavelle D.O."/>
            <person name="Truco M.J."/>
            <person name="Xia R."/>
            <person name="Zhu S."/>
            <person name="Xu C."/>
            <person name="Xu H."/>
            <person name="Xu X."/>
            <person name="Cox K."/>
            <person name="Korf I."/>
            <person name="Meyers B.C."/>
            <person name="Michelmore R.W."/>
        </authorList>
    </citation>
    <scope>NUCLEOTIDE SEQUENCE [LARGE SCALE GENOMIC DNA]</scope>
    <source>
        <strain evidence="3">cv. Salinas</strain>
        <tissue evidence="2">Seedlings</tissue>
    </source>
</reference>
<evidence type="ECO:0000313" key="2">
    <source>
        <dbReference type="EMBL" id="KAJ0187267.1"/>
    </source>
</evidence>
<dbReference type="EMBL" id="NBSK02000009">
    <property type="protein sequence ID" value="KAJ0187267.1"/>
    <property type="molecule type" value="Genomic_DNA"/>
</dbReference>
<feature type="compositionally biased region" description="Pro residues" evidence="1">
    <location>
        <begin position="245"/>
        <end position="263"/>
    </location>
</feature>
<keyword evidence="3" id="KW-1185">Reference proteome</keyword>
<comment type="caution">
    <text evidence="2">The sequence shown here is derived from an EMBL/GenBank/DDBJ whole genome shotgun (WGS) entry which is preliminary data.</text>
</comment>